<keyword evidence="2" id="KW-1003">Cell membrane</keyword>
<evidence type="ECO:0000256" key="4">
    <source>
        <dbReference type="ARBA" id="ARBA00022989"/>
    </source>
</evidence>
<keyword evidence="5 6" id="KW-0472">Membrane</keyword>
<sequence>MPHIDPPDPKQDAPRAQPASPQIIDPARLAAARQRTVWAIVSASPIGSLWDLQGTPLFTVVKRTAKSFLADNLLGRAAELGFYFLFALFPTLVSASSLLGLAARSASHIYSTLLAYLSVVIPPSAMGIVLETFNQTTAASSTGKVTFGLVAAIWSASVGFSAIQDTLNLVYKVPETRPYWKARLSAIGVTTALSVLVTGLLASMLGGDMLAAFAHKMIYHHPLAIAAAILSRLVGWIVATALLAIIFAVIYFFAPDVKKSRWHWLSPGAAIGIVAWLLASFALRLYLHFFNNYSVTYGSLGAVIILLTWFYITGVVLLLGAEVNSEIEAAVTERRLCGGTPQTAPTAA</sequence>
<evidence type="ECO:0000256" key="5">
    <source>
        <dbReference type="ARBA" id="ARBA00023136"/>
    </source>
</evidence>
<dbReference type="RefSeq" id="WP_184215151.1">
    <property type="nucleotide sequence ID" value="NZ_JACHIP010000002.1"/>
</dbReference>
<evidence type="ECO:0000256" key="2">
    <source>
        <dbReference type="ARBA" id="ARBA00022475"/>
    </source>
</evidence>
<feature type="transmembrane region" description="Helical" evidence="6">
    <location>
        <begin position="113"/>
        <end position="133"/>
    </location>
</feature>
<dbReference type="PANTHER" id="PTHR30213:SF0">
    <property type="entry name" value="UPF0761 MEMBRANE PROTEIN YIHY"/>
    <property type="match status" value="1"/>
</dbReference>
<accession>A0A7W8E476</accession>
<comment type="caution">
    <text evidence="7">The sequence shown here is derived from an EMBL/GenBank/DDBJ whole genome shotgun (WGS) entry which is preliminary data.</text>
</comment>
<feature type="transmembrane region" description="Helical" evidence="6">
    <location>
        <begin position="299"/>
        <end position="319"/>
    </location>
</feature>
<protein>
    <submittedName>
        <fullName evidence="7">Membrane protein</fullName>
    </submittedName>
</protein>
<comment type="subcellular location">
    <subcellularLocation>
        <location evidence="1">Cell membrane</location>
        <topology evidence="1">Multi-pass membrane protein</topology>
    </subcellularLocation>
</comment>
<keyword evidence="8" id="KW-1185">Reference proteome</keyword>
<dbReference type="InterPro" id="IPR017039">
    <property type="entry name" value="Virul_fac_BrkB"/>
</dbReference>
<evidence type="ECO:0000313" key="7">
    <source>
        <dbReference type="EMBL" id="MBB5056870.1"/>
    </source>
</evidence>
<evidence type="ECO:0000313" key="8">
    <source>
        <dbReference type="Proteomes" id="UP000540989"/>
    </source>
</evidence>
<organism evidence="7 8">
    <name type="scientific">Granulicella aggregans</name>
    <dbReference type="NCBI Taxonomy" id="474949"/>
    <lineage>
        <taxon>Bacteria</taxon>
        <taxon>Pseudomonadati</taxon>
        <taxon>Acidobacteriota</taxon>
        <taxon>Terriglobia</taxon>
        <taxon>Terriglobales</taxon>
        <taxon>Acidobacteriaceae</taxon>
        <taxon>Granulicella</taxon>
    </lineage>
</organism>
<gene>
    <name evidence="7" type="ORF">HDF16_001555</name>
</gene>
<feature type="transmembrane region" description="Helical" evidence="6">
    <location>
        <begin position="145"/>
        <end position="163"/>
    </location>
</feature>
<feature type="transmembrane region" description="Helical" evidence="6">
    <location>
        <begin position="225"/>
        <end position="253"/>
    </location>
</feature>
<dbReference type="AlphaFoldDB" id="A0A7W8E476"/>
<proteinExistence type="predicted"/>
<reference evidence="7 8" key="1">
    <citation type="submission" date="2020-08" db="EMBL/GenBank/DDBJ databases">
        <title>Genomic Encyclopedia of Type Strains, Phase IV (KMG-V): Genome sequencing to study the core and pangenomes of soil and plant-associated prokaryotes.</title>
        <authorList>
            <person name="Whitman W."/>
        </authorList>
    </citation>
    <scope>NUCLEOTIDE SEQUENCE [LARGE SCALE GENOMIC DNA]</scope>
    <source>
        <strain evidence="7 8">M8UP14</strain>
    </source>
</reference>
<name>A0A7W8E476_9BACT</name>
<keyword evidence="4 6" id="KW-1133">Transmembrane helix</keyword>
<feature type="transmembrane region" description="Helical" evidence="6">
    <location>
        <begin position="265"/>
        <end position="287"/>
    </location>
</feature>
<feature type="transmembrane region" description="Helical" evidence="6">
    <location>
        <begin position="184"/>
        <end position="205"/>
    </location>
</feature>
<dbReference type="GO" id="GO:0005886">
    <property type="term" value="C:plasma membrane"/>
    <property type="evidence" value="ECO:0007669"/>
    <property type="project" value="UniProtKB-SubCell"/>
</dbReference>
<evidence type="ECO:0000256" key="1">
    <source>
        <dbReference type="ARBA" id="ARBA00004651"/>
    </source>
</evidence>
<dbReference type="PANTHER" id="PTHR30213">
    <property type="entry name" value="INNER MEMBRANE PROTEIN YHJD"/>
    <property type="match status" value="1"/>
</dbReference>
<dbReference type="EMBL" id="JACHIP010000002">
    <property type="protein sequence ID" value="MBB5056870.1"/>
    <property type="molecule type" value="Genomic_DNA"/>
</dbReference>
<dbReference type="Pfam" id="PF03631">
    <property type="entry name" value="Virul_fac_BrkB"/>
    <property type="match status" value="1"/>
</dbReference>
<dbReference type="Proteomes" id="UP000540989">
    <property type="component" value="Unassembled WGS sequence"/>
</dbReference>
<dbReference type="NCBIfam" id="TIGR00765">
    <property type="entry name" value="yihY_not_rbn"/>
    <property type="match status" value="1"/>
</dbReference>
<feature type="transmembrane region" description="Helical" evidence="6">
    <location>
        <begin position="80"/>
        <end position="101"/>
    </location>
</feature>
<keyword evidence="3 6" id="KW-0812">Transmembrane</keyword>
<evidence type="ECO:0000256" key="6">
    <source>
        <dbReference type="SAM" id="Phobius"/>
    </source>
</evidence>
<evidence type="ECO:0000256" key="3">
    <source>
        <dbReference type="ARBA" id="ARBA00022692"/>
    </source>
</evidence>